<dbReference type="GO" id="GO:0016853">
    <property type="term" value="F:isomerase activity"/>
    <property type="evidence" value="ECO:0007669"/>
    <property type="project" value="UniProtKB-KW"/>
</dbReference>
<evidence type="ECO:0000313" key="14">
    <source>
        <dbReference type="Proteomes" id="UP000249299"/>
    </source>
</evidence>
<keyword evidence="6 9" id="KW-0464">Manganese</keyword>
<keyword evidence="5 9" id="KW-0560">Oxidoreductase</keyword>
<evidence type="ECO:0000259" key="12">
    <source>
        <dbReference type="Pfam" id="PF13288"/>
    </source>
</evidence>
<dbReference type="PANTHER" id="PTHR30525:SF0">
    <property type="entry name" value="1-DEOXY-D-XYLULOSE 5-PHOSPHATE REDUCTOISOMERASE, CHLOROPLASTIC"/>
    <property type="match status" value="1"/>
</dbReference>
<name>A0A327JSP8_9HYPH</name>
<comment type="caution">
    <text evidence="9">Lacks conserved residue(s) required for the propagation of feature annotation.</text>
</comment>
<dbReference type="InterPro" id="IPR013512">
    <property type="entry name" value="DXP_reductoisomerase_N"/>
</dbReference>
<feature type="binding site" evidence="9">
    <location>
        <position position="175"/>
    </location>
    <ligand>
        <name>1-deoxy-D-xylulose 5-phosphate</name>
        <dbReference type="ChEBI" id="CHEBI:57792"/>
    </ligand>
</feature>
<feature type="binding site" evidence="9">
    <location>
        <position position="244"/>
    </location>
    <ligand>
        <name>1-deoxy-D-xylulose 5-phosphate</name>
        <dbReference type="ChEBI" id="CHEBI:57792"/>
    </ligand>
</feature>
<evidence type="ECO:0000256" key="6">
    <source>
        <dbReference type="ARBA" id="ARBA00023211"/>
    </source>
</evidence>
<dbReference type="Pfam" id="PF13288">
    <property type="entry name" value="DXPR_C"/>
    <property type="match status" value="1"/>
</dbReference>
<feature type="binding site" evidence="9">
    <location>
        <position position="235"/>
    </location>
    <ligand>
        <name>1-deoxy-D-xylulose 5-phosphate</name>
        <dbReference type="ChEBI" id="CHEBI:57792"/>
    </ligand>
</feature>
<dbReference type="Pfam" id="PF08436">
    <property type="entry name" value="DXP_redisom_C"/>
    <property type="match status" value="1"/>
</dbReference>
<sequence>MVDVMSRPQPDLTIAEAPDARPSAAGQMSLSVFGATGSIGTSTLDLVDRAPDRYRLVAVTAQSSVDKLIEIALKFRPERAVIADDAHYATLADALAGTGIEAASGRAALIEAATMPADMVMAGITGAAGLEPALRAVQGGGRIGLANKECLVCAGSLFMAEVARAGARVLPVDSEHNAVFQVFDRENVGRIEKVILTASGGPFRTWTRAEMEQAKPSQALKHPNWSMGAKITIDSATLMNKGLEIIEAFHLFPLEAHQFEALIHPQSAIHGLVQYEDGSLLAQLGAPDMRTPIAHCLSWPERGTAPSARLDLAALATLTFEKPDFDRFPAFALALAALKRGEGAPTVLNAANEIAVHAFLAERIGFLDIAGTVEAALDAAEKRGLLKEPGSLEAALELDSETRALTRHIMAA</sequence>
<dbReference type="NCBIfam" id="NF009114">
    <property type="entry name" value="PRK12464.1"/>
    <property type="match status" value="1"/>
</dbReference>
<feature type="binding site" evidence="9">
    <location>
        <position position="173"/>
    </location>
    <ligand>
        <name>Mn(2+)</name>
        <dbReference type="ChEBI" id="CHEBI:29035"/>
    </ligand>
</feature>
<feature type="binding site" evidence="9">
    <location>
        <position position="240"/>
    </location>
    <ligand>
        <name>1-deoxy-D-xylulose 5-phosphate</name>
        <dbReference type="ChEBI" id="CHEBI:57792"/>
    </ligand>
</feature>
<accession>A0A327JSP8</accession>
<dbReference type="Pfam" id="PF02670">
    <property type="entry name" value="DXP_reductoisom"/>
    <property type="match status" value="1"/>
</dbReference>
<feature type="binding site" evidence="9">
    <location>
        <position position="222"/>
    </location>
    <ligand>
        <name>1-deoxy-D-xylulose 5-phosphate</name>
        <dbReference type="ChEBI" id="CHEBI:57792"/>
    </ligand>
</feature>
<dbReference type="GO" id="GO:0030604">
    <property type="term" value="F:1-deoxy-D-xylulose-5-phosphate reductoisomerase activity"/>
    <property type="evidence" value="ECO:0007669"/>
    <property type="project" value="UniProtKB-UniRule"/>
</dbReference>
<dbReference type="InterPro" id="IPR036291">
    <property type="entry name" value="NAD(P)-bd_dom_sf"/>
</dbReference>
<evidence type="ECO:0000256" key="2">
    <source>
        <dbReference type="ARBA" id="ARBA00006825"/>
    </source>
</evidence>
<gene>
    <name evidence="9" type="primary">dxr</name>
    <name evidence="13" type="ORF">CH339_05890</name>
</gene>
<feature type="binding site" evidence="9">
    <location>
        <position position="149"/>
    </location>
    <ligand>
        <name>NADPH</name>
        <dbReference type="ChEBI" id="CHEBI:57783"/>
    </ligand>
</feature>
<feature type="domain" description="1-deoxy-D-xylulose 5-phosphate reductoisomerase C-terminal" evidence="11">
    <location>
        <begin position="169"/>
        <end position="252"/>
    </location>
</feature>
<dbReference type="InterPro" id="IPR026877">
    <property type="entry name" value="DXPR_C"/>
</dbReference>
<keyword evidence="4 9" id="KW-0521">NADP</keyword>
<dbReference type="UniPathway" id="UPA00056">
    <property type="reaction ID" value="UER00092"/>
</dbReference>
<dbReference type="OrthoDB" id="9806546at2"/>
<dbReference type="SUPFAM" id="SSF51735">
    <property type="entry name" value="NAD(P)-binding Rossmann-fold domains"/>
    <property type="match status" value="1"/>
</dbReference>
<keyword evidence="14" id="KW-1185">Reference proteome</keyword>
<dbReference type="PANTHER" id="PTHR30525">
    <property type="entry name" value="1-DEOXY-D-XYLULOSE 5-PHOSPHATE REDUCTOISOMERASE"/>
    <property type="match status" value="1"/>
</dbReference>
<feature type="binding site" evidence="9">
    <location>
        <position position="199"/>
    </location>
    <ligand>
        <name>1-deoxy-D-xylulose 5-phosphate</name>
        <dbReference type="ChEBI" id="CHEBI:57792"/>
    </ligand>
</feature>
<evidence type="ECO:0000313" key="13">
    <source>
        <dbReference type="EMBL" id="RAI28655.1"/>
    </source>
</evidence>
<dbReference type="EMBL" id="NPEV01000008">
    <property type="protein sequence ID" value="RAI28655.1"/>
    <property type="molecule type" value="Genomic_DNA"/>
</dbReference>
<evidence type="ECO:0000256" key="1">
    <source>
        <dbReference type="ARBA" id="ARBA00005094"/>
    </source>
</evidence>
<dbReference type="InterPro" id="IPR013644">
    <property type="entry name" value="DXP_reductoisomerase_C"/>
</dbReference>
<feature type="binding site" evidence="9">
    <location>
        <position position="244"/>
    </location>
    <ligand>
        <name>Mn(2+)</name>
        <dbReference type="ChEBI" id="CHEBI:29035"/>
    </ligand>
</feature>
<dbReference type="FunFam" id="3.40.50.720:FF:000045">
    <property type="entry name" value="1-deoxy-D-xylulose 5-phosphate reductoisomerase"/>
    <property type="match status" value="1"/>
</dbReference>
<dbReference type="EC" id="1.1.1.267" evidence="9"/>
<feature type="binding site" evidence="9">
    <location>
        <position position="37"/>
    </location>
    <ligand>
        <name>NADPH</name>
        <dbReference type="ChEBI" id="CHEBI:57783"/>
    </ligand>
</feature>
<feature type="binding site" evidence="9">
    <location>
        <position position="241"/>
    </location>
    <ligand>
        <name>1-deoxy-D-xylulose 5-phosphate</name>
        <dbReference type="ChEBI" id="CHEBI:57792"/>
    </ligand>
</feature>
<dbReference type="SUPFAM" id="SSF69055">
    <property type="entry name" value="1-deoxy-D-xylulose-5-phosphate reductoisomerase, C-terminal domain"/>
    <property type="match status" value="1"/>
</dbReference>
<feature type="domain" description="1-deoxy-D-xylulose 5-phosphate reductoisomerase N-terminal" evidence="10">
    <location>
        <begin position="30"/>
        <end position="155"/>
    </location>
</feature>
<feature type="binding site" evidence="9">
    <location>
        <position position="228"/>
    </location>
    <ligand>
        <name>NADPH</name>
        <dbReference type="ChEBI" id="CHEBI:57783"/>
    </ligand>
</feature>
<feature type="binding site" evidence="9">
    <location>
        <position position="175"/>
    </location>
    <ligand>
        <name>Mn(2+)</name>
        <dbReference type="ChEBI" id="CHEBI:29035"/>
    </ligand>
</feature>
<dbReference type="GO" id="GO:0051484">
    <property type="term" value="P:isopentenyl diphosphate biosynthetic process, methylerythritol 4-phosphate pathway involved in terpenoid biosynthetic process"/>
    <property type="evidence" value="ECO:0007669"/>
    <property type="project" value="TreeGrafter"/>
</dbReference>
<dbReference type="GO" id="GO:0070402">
    <property type="term" value="F:NADPH binding"/>
    <property type="evidence" value="ECO:0007669"/>
    <property type="project" value="InterPro"/>
</dbReference>
<dbReference type="GO" id="GO:0030145">
    <property type="term" value="F:manganese ion binding"/>
    <property type="evidence" value="ECO:0007669"/>
    <property type="project" value="TreeGrafter"/>
</dbReference>
<keyword evidence="9" id="KW-0460">Magnesium</keyword>
<comment type="caution">
    <text evidence="13">The sequence shown here is derived from an EMBL/GenBank/DDBJ whole genome shotgun (WGS) entry which is preliminary data.</text>
</comment>
<feature type="binding site" evidence="9">
    <location>
        <position position="148"/>
    </location>
    <ligand>
        <name>1-deoxy-D-xylulose 5-phosphate</name>
        <dbReference type="ChEBI" id="CHEBI:57792"/>
    </ligand>
</feature>
<evidence type="ECO:0000256" key="9">
    <source>
        <dbReference type="HAMAP-Rule" id="MF_00183"/>
    </source>
</evidence>
<feature type="binding site" evidence="9">
    <location>
        <position position="39"/>
    </location>
    <ligand>
        <name>NADPH</name>
        <dbReference type="ChEBI" id="CHEBI:57783"/>
    </ligand>
</feature>
<comment type="similarity">
    <text evidence="2 9">Belongs to the DXR family.</text>
</comment>
<comment type="function">
    <text evidence="9">Catalyzes the NADPH-dependent rearrangement and reduction of 1-deoxy-D-xylulose-5-phosphate (DXP) to 2-C-methyl-D-erythritol 4-phosphate (MEP).</text>
</comment>
<dbReference type="HAMAP" id="MF_00183">
    <property type="entry name" value="DXP_reductoisom"/>
    <property type="match status" value="1"/>
</dbReference>
<keyword evidence="7 9" id="KW-0414">Isoprene biosynthesis</keyword>
<feature type="binding site" evidence="9">
    <location>
        <position position="38"/>
    </location>
    <ligand>
        <name>NADPH</name>
        <dbReference type="ChEBI" id="CHEBI:57783"/>
    </ligand>
</feature>
<feature type="binding site" evidence="9">
    <location>
        <position position="36"/>
    </location>
    <ligand>
        <name>NADPH</name>
        <dbReference type="ChEBI" id="CHEBI:57783"/>
    </ligand>
</feature>
<feature type="binding site" evidence="9">
    <location>
        <position position="147"/>
    </location>
    <ligand>
        <name>NADPH</name>
        <dbReference type="ChEBI" id="CHEBI:57783"/>
    </ligand>
</feature>
<feature type="binding site" evidence="9">
    <location>
        <position position="174"/>
    </location>
    <ligand>
        <name>1-deoxy-D-xylulose 5-phosphate</name>
        <dbReference type="ChEBI" id="CHEBI:57792"/>
    </ligand>
</feature>
<protein>
    <recommendedName>
        <fullName evidence="9">1-deoxy-D-xylulose 5-phosphate reductoisomerase</fullName>
        <shortName evidence="9">DXP reductoisomerase</shortName>
        <ecNumber evidence="9">1.1.1.267</ecNumber>
    </recommendedName>
    <alternativeName>
        <fullName evidence="9">1-deoxyxylulose-5-phosphate reductoisomerase</fullName>
    </alternativeName>
    <alternativeName>
        <fullName evidence="9">2-C-methyl-D-erythritol 4-phosphate synthase</fullName>
    </alternativeName>
</protein>
<dbReference type="InterPro" id="IPR003821">
    <property type="entry name" value="DXP_reductoisomerase"/>
</dbReference>
<keyword evidence="13" id="KW-0413">Isomerase</keyword>
<evidence type="ECO:0000256" key="3">
    <source>
        <dbReference type="ARBA" id="ARBA00022723"/>
    </source>
</evidence>
<dbReference type="AlphaFoldDB" id="A0A327JSP8"/>
<evidence type="ECO:0000259" key="11">
    <source>
        <dbReference type="Pfam" id="PF08436"/>
    </source>
</evidence>
<comment type="pathway">
    <text evidence="1 9">Isoprenoid biosynthesis; isopentenyl diphosphate biosynthesis via DXP pathway; isopentenyl diphosphate from 1-deoxy-D-xylulose 5-phosphate: step 1/6.</text>
</comment>
<comment type="cofactor">
    <cofactor evidence="9">
        <name>Mg(2+)</name>
        <dbReference type="ChEBI" id="CHEBI:18420"/>
    </cofactor>
    <cofactor evidence="9">
        <name>Mn(2+)</name>
        <dbReference type="ChEBI" id="CHEBI:29035"/>
    </cofactor>
</comment>
<dbReference type="NCBIfam" id="TIGR00243">
    <property type="entry name" value="Dxr"/>
    <property type="match status" value="1"/>
</dbReference>
<evidence type="ECO:0000256" key="5">
    <source>
        <dbReference type="ARBA" id="ARBA00023002"/>
    </source>
</evidence>
<dbReference type="InterPro" id="IPR036169">
    <property type="entry name" value="DXPR_C_sf"/>
</dbReference>
<keyword evidence="3 9" id="KW-0479">Metal-binding</keyword>
<organism evidence="13 14">
    <name type="scientific">Rhodobium orientis</name>
    <dbReference type="NCBI Taxonomy" id="34017"/>
    <lineage>
        <taxon>Bacteria</taxon>
        <taxon>Pseudomonadati</taxon>
        <taxon>Pseudomonadota</taxon>
        <taxon>Alphaproteobacteria</taxon>
        <taxon>Hyphomicrobiales</taxon>
        <taxon>Rhodobiaceae</taxon>
        <taxon>Rhodobium</taxon>
    </lineage>
</organism>
<proteinExistence type="inferred from homology"/>
<dbReference type="SUPFAM" id="SSF55347">
    <property type="entry name" value="Glyceraldehyde-3-phosphate dehydrogenase-like, C-terminal domain"/>
    <property type="match status" value="1"/>
</dbReference>
<comment type="catalytic activity">
    <reaction evidence="8">
        <text>2-C-methyl-D-erythritol 4-phosphate + NADP(+) = 1-deoxy-D-xylulose 5-phosphate + NADPH + H(+)</text>
        <dbReference type="Rhea" id="RHEA:13717"/>
        <dbReference type="ChEBI" id="CHEBI:15378"/>
        <dbReference type="ChEBI" id="CHEBI:57783"/>
        <dbReference type="ChEBI" id="CHEBI:57792"/>
        <dbReference type="ChEBI" id="CHEBI:58262"/>
        <dbReference type="ChEBI" id="CHEBI:58349"/>
        <dbReference type="EC" id="1.1.1.267"/>
    </reaction>
    <physiologicalReaction direction="right-to-left" evidence="8">
        <dbReference type="Rhea" id="RHEA:13719"/>
    </physiologicalReaction>
</comment>
<dbReference type="Gene3D" id="3.40.50.720">
    <property type="entry name" value="NAD(P)-binding Rossmann-like Domain"/>
    <property type="match status" value="1"/>
</dbReference>
<reference evidence="13 14" key="1">
    <citation type="submission" date="2017-07" db="EMBL/GenBank/DDBJ databases">
        <title>Draft Genome Sequences of Select Purple Nonsulfur Bacteria.</title>
        <authorList>
            <person name="Lasarre B."/>
            <person name="Mckinlay J.B."/>
        </authorList>
    </citation>
    <scope>NUCLEOTIDE SEQUENCE [LARGE SCALE GENOMIC DNA]</scope>
    <source>
        <strain evidence="13 14">DSM 11290</strain>
    </source>
</reference>
<evidence type="ECO:0000256" key="4">
    <source>
        <dbReference type="ARBA" id="ARBA00022857"/>
    </source>
</evidence>
<evidence type="ECO:0000256" key="8">
    <source>
        <dbReference type="ARBA" id="ARBA00048543"/>
    </source>
</evidence>
<dbReference type="Gene3D" id="1.10.1740.10">
    <property type="match status" value="1"/>
</dbReference>
<evidence type="ECO:0000256" key="7">
    <source>
        <dbReference type="ARBA" id="ARBA00023229"/>
    </source>
</evidence>
<evidence type="ECO:0000259" key="10">
    <source>
        <dbReference type="Pfam" id="PF02670"/>
    </source>
</evidence>
<feature type="domain" description="DXP reductoisomerase C-terminal" evidence="12">
    <location>
        <begin position="284"/>
        <end position="404"/>
    </location>
</feature>
<dbReference type="PIRSF" id="PIRSF006205">
    <property type="entry name" value="Dxp_reductismrs"/>
    <property type="match status" value="1"/>
</dbReference>
<dbReference type="Proteomes" id="UP000249299">
    <property type="component" value="Unassembled WGS sequence"/>
</dbReference>